<comment type="similarity">
    <text evidence="1">Belongs to the peptidase C1 family.</text>
</comment>
<dbReference type="Proteomes" id="UP000282985">
    <property type="component" value="Unassembled WGS sequence"/>
</dbReference>
<reference evidence="4 5" key="1">
    <citation type="submission" date="2018-11" db="EMBL/GenBank/DDBJ databases">
        <title>Parancylomarina longa gen. nov., sp. nov., isolated from sediments of southern Okinawa.</title>
        <authorList>
            <person name="Fu T."/>
        </authorList>
    </citation>
    <scope>NUCLEOTIDE SEQUENCE [LARGE SCALE GENOMIC DNA]</scope>
    <source>
        <strain evidence="4 5">T3-2 S1-C</strain>
    </source>
</reference>
<dbReference type="OrthoDB" id="1037816at2"/>
<evidence type="ECO:0000313" key="5">
    <source>
        <dbReference type="Proteomes" id="UP000282985"/>
    </source>
</evidence>
<keyword evidence="2" id="KW-0732">Signal</keyword>
<evidence type="ECO:0000259" key="3">
    <source>
        <dbReference type="SMART" id="SM00645"/>
    </source>
</evidence>
<dbReference type="CDD" id="cd02619">
    <property type="entry name" value="Peptidase_C1"/>
    <property type="match status" value="1"/>
</dbReference>
<feature type="domain" description="Peptidase C1A papain C-terminal" evidence="3">
    <location>
        <begin position="68"/>
        <end position="272"/>
    </location>
</feature>
<dbReference type="SUPFAM" id="SSF54001">
    <property type="entry name" value="Cysteine proteinases"/>
    <property type="match status" value="1"/>
</dbReference>
<evidence type="ECO:0000313" key="4">
    <source>
        <dbReference type="EMBL" id="RUT78635.1"/>
    </source>
</evidence>
<dbReference type="EMBL" id="RJJX01000007">
    <property type="protein sequence ID" value="RUT78635.1"/>
    <property type="molecule type" value="Genomic_DNA"/>
</dbReference>
<keyword evidence="5" id="KW-1185">Reference proteome</keyword>
<dbReference type="InterPro" id="IPR013128">
    <property type="entry name" value="Peptidase_C1A"/>
</dbReference>
<dbReference type="InterPro" id="IPR038765">
    <property type="entry name" value="Papain-like_cys_pep_sf"/>
</dbReference>
<protein>
    <submittedName>
        <fullName evidence="4">Peptidase C1</fullName>
    </submittedName>
</protein>
<dbReference type="RefSeq" id="WP_127343335.1">
    <property type="nucleotide sequence ID" value="NZ_RJJX01000007.1"/>
</dbReference>
<dbReference type="GO" id="GO:0006508">
    <property type="term" value="P:proteolysis"/>
    <property type="evidence" value="ECO:0007669"/>
    <property type="project" value="InterPro"/>
</dbReference>
<name>A0A434AW76_9BACT</name>
<dbReference type="Pfam" id="PF00112">
    <property type="entry name" value="Peptidase_C1"/>
    <property type="match status" value="1"/>
</dbReference>
<evidence type="ECO:0000256" key="1">
    <source>
        <dbReference type="ARBA" id="ARBA00008455"/>
    </source>
</evidence>
<evidence type="ECO:0000256" key="2">
    <source>
        <dbReference type="SAM" id="SignalP"/>
    </source>
</evidence>
<organism evidence="4 5">
    <name type="scientific">Ancylomarina longa</name>
    <dbReference type="NCBI Taxonomy" id="2487017"/>
    <lineage>
        <taxon>Bacteria</taxon>
        <taxon>Pseudomonadati</taxon>
        <taxon>Bacteroidota</taxon>
        <taxon>Bacteroidia</taxon>
        <taxon>Marinilabiliales</taxon>
        <taxon>Marinifilaceae</taxon>
        <taxon>Ancylomarina</taxon>
    </lineage>
</organism>
<sequence length="286" mass="32076">MKKNLFKFSLLTLLATSLTISFPSCDNSEDSITKQEQIQDDNITINSGYLPLPTEQYEKIPLAKKISLTKSYPSTTILSCPPILNQGGEGSCVSWGVGYAARSISWHNLYGGSYNYSSNIFSPEYIYNQIKVSDCQSGSYVTDGLDLITNQGVCTWNDMPYTDVSCDLYPNDYQAQQAVNYKTNNYTRLSINLDAFKDQLAAGKPIVVAGSVYRDFYNLSYGDIQTRARGKSYGGHCYCCVGYDDSKQAFLIMNSWGTNWGTDGFGWISYDIMGRVWQEAYVLNEY</sequence>
<comment type="caution">
    <text evidence="4">The sequence shown here is derived from an EMBL/GenBank/DDBJ whole genome shotgun (WGS) entry which is preliminary data.</text>
</comment>
<feature type="chain" id="PRO_5019549083" evidence="2">
    <location>
        <begin position="27"/>
        <end position="286"/>
    </location>
</feature>
<dbReference type="Gene3D" id="3.90.70.10">
    <property type="entry name" value="Cysteine proteinases"/>
    <property type="match status" value="1"/>
</dbReference>
<gene>
    <name evidence="4" type="ORF">DLK05_07305</name>
</gene>
<feature type="signal peptide" evidence="2">
    <location>
        <begin position="1"/>
        <end position="26"/>
    </location>
</feature>
<dbReference type="AlphaFoldDB" id="A0A434AW76"/>
<dbReference type="PANTHER" id="PTHR12411">
    <property type="entry name" value="CYSTEINE PROTEASE FAMILY C1-RELATED"/>
    <property type="match status" value="1"/>
</dbReference>
<dbReference type="SMART" id="SM00645">
    <property type="entry name" value="Pept_C1"/>
    <property type="match status" value="1"/>
</dbReference>
<dbReference type="GO" id="GO:0008234">
    <property type="term" value="F:cysteine-type peptidase activity"/>
    <property type="evidence" value="ECO:0007669"/>
    <property type="project" value="InterPro"/>
</dbReference>
<accession>A0A434AW76</accession>
<dbReference type="InterPro" id="IPR000668">
    <property type="entry name" value="Peptidase_C1A_C"/>
</dbReference>
<proteinExistence type="inferred from homology"/>